<feature type="compositionally biased region" description="Low complexity" evidence="1">
    <location>
        <begin position="226"/>
        <end position="236"/>
    </location>
</feature>
<dbReference type="GeneID" id="106175412"/>
<evidence type="ECO:0000313" key="3">
    <source>
        <dbReference type="Proteomes" id="UP000085678"/>
    </source>
</evidence>
<feature type="domain" description="Egal-1 winged helix" evidence="2">
    <location>
        <begin position="102"/>
        <end position="168"/>
    </location>
</feature>
<feature type="region of interest" description="Disordered" evidence="1">
    <location>
        <begin position="167"/>
        <end position="236"/>
    </location>
</feature>
<feature type="domain" description="Egal-1 winged helix" evidence="2">
    <location>
        <begin position="8"/>
        <end position="76"/>
    </location>
</feature>
<protein>
    <submittedName>
        <fullName evidence="4 5">Uncharacterized protein LOC106175412</fullName>
    </submittedName>
</protein>
<dbReference type="AlphaFoldDB" id="A0A1S3JR86"/>
<dbReference type="Pfam" id="PF23713">
    <property type="entry name" value="WHD_Egal"/>
    <property type="match status" value="3"/>
</dbReference>
<evidence type="ECO:0000256" key="1">
    <source>
        <dbReference type="SAM" id="MobiDB-lite"/>
    </source>
</evidence>
<dbReference type="RefSeq" id="XP_013412851.1">
    <property type="nucleotide sequence ID" value="XM_013557397.2"/>
</dbReference>
<feature type="domain" description="Egal-1 winged helix" evidence="2">
    <location>
        <begin position="244"/>
        <end position="310"/>
    </location>
</feature>
<dbReference type="KEGG" id="lak:106175412"/>
<dbReference type="STRING" id="7574.A0A1S3JR86"/>
<evidence type="ECO:0000259" key="2">
    <source>
        <dbReference type="Pfam" id="PF23713"/>
    </source>
</evidence>
<dbReference type="OMA" id="LMYSNAP"/>
<sequence>MEGDEPSHKAMLYFLEILMNSDNALTISQLAGRFGSRSFSAEMRQAAGGNEAGLRRFLLKYPALFSVNGNMVSANTELGSLGGGGGSGGGSSEPAPRDAEKEAIQYFAQKMMRKEDTWIPIKSLAGHLSQAPLDIRNVVGPQSEFKKFLTAHSDVFDVHEEIVSLKDNTAPRTSRRSNYKPVQNGFSSDLSDRPRGRGRGMASRSSEKSDYTKSLDSTPVVGTQATSPKSSTKKSPVTMTANEYKALNYVKSIVEKKGSVKIHNITGHFSQAPETVRNTIGWTKYELEEFIKKYPQVFQVSEDGEVTVIKNARLNVVITGSRPHTQAVQALNGRKGKIYHVAKLWGIIDLGKHEHVFFDRSIYHLPCTDFQGEFTVGEYLNFNAVLAPKVSRAKWRATAIWKEGELPPYAQGDNVPNKTEDLSSSQDHEKYMAEVFKHSESIEEEISKLLPTADIDFGSSSDEGSPTFELTGDKNYAYNDAAPSMAGVIPVWNFNPGSDKQKKKDNLEAESDKGFVPIPTVSMVPESQFMYTSTVSDARLTAGYIAIPDPQDMPTQNGANHADGEKDNNKENNDDASGKKTREIGCQTIATGDILATQLYHAF</sequence>
<reference evidence="4 5" key="1">
    <citation type="submission" date="2025-04" db="UniProtKB">
        <authorList>
            <consortium name="RefSeq"/>
        </authorList>
    </citation>
    <scope>IDENTIFICATION</scope>
    <source>
        <tissue evidence="4 5">Gonads</tissue>
    </source>
</reference>
<feature type="compositionally biased region" description="Basic and acidic residues" evidence="1">
    <location>
        <begin position="562"/>
        <end position="581"/>
    </location>
</feature>
<dbReference type="RefSeq" id="XP_013412852.1">
    <property type="nucleotide sequence ID" value="XM_013557398.2"/>
</dbReference>
<dbReference type="Proteomes" id="UP000085678">
    <property type="component" value="Unplaced"/>
</dbReference>
<feature type="compositionally biased region" description="Polar residues" evidence="1">
    <location>
        <begin position="214"/>
        <end position="225"/>
    </location>
</feature>
<organism evidence="3 5">
    <name type="scientific">Lingula anatina</name>
    <name type="common">Brachiopod</name>
    <name type="synonym">Lingula unguis</name>
    <dbReference type="NCBI Taxonomy" id="7574"/>
    <lineage>
        <taxon>Eukaryota</taxon>
        <taxon>Metazoa</taxon>
        <taxon>Spiralia</taxon>
        <taxon>Lophotrochozoa</taxon>
        <taxon>Brachiopoda</taxon>
        <taxon>Linguliformea</taxon>
        <taxon>Lingulata</taxon>
        <taxon>Lingulida</taxon>
        <taxon>Linguloidea</taxon>
        <taxon>Lingulidae</taxon>
        <taxon>Lingula</taxon>
    </lineage>
</organism>
<dbReference type="InterPro" id="IPR056589">
    <property type="entry name" value="WH_Egal-1"/>
</dbReference>
<gene>
    <name evidence="4 5" type="primary">LOC106175412</name>
</gene>
<feature type="region of interest" description="Disordered" evidence="1">
    <location>
        <begin position="548"/>
        <end position="581"/>
    </location>
</feature>
<accession>A0A1S3JR86</accession>
<proteinExistence type="predicted"/>
<evidence type="ECO:0000313" key="5">
    <source>
        <dbReference type="RefSeq" id="XP_013412852.1"/>
    </source>
</evidence>
<dbReference type="OrthoDB" id="26838at2759"/>
<evidence type="ECO:0000313" key="4">
    <source>
        <dbReference type="RefSeq" id="XP_013412851.1"/>
    </source>
</evidence>
<name>A0A1S3JR86_LINAN</name>
<keyword evidence="3" id="KW-1185">Reference proteome</keyword>
<feature type="compositionally biased region" description="Polar residues" evidence="1">
    <location>
        <begin position="180"/>
        <end position="189"/>
    </location>
</feature>